<dbReference type="Proteomes" id="UP000244037">
    <property type="component" value="Unassembled WGS sequence"/>
</dbReference>
<keyword evidence="3" id="KW-1185">Reference proteome</keyword>
<dbReference type="PANTHER" id="PTHR23419:SF8">
    <property type="entry name" value="FI09726P"/>
    <property type="match status" value="1"/>
</dbReference>
<dbReference type="OrthoDB" id="37622at2"/>
<comment type="caution">
    <text evidence="2">The sequence shown here is derived from an EMBL/GenBank/DDBJ whole genome shotgun (WGS) entry which is preliminary data.</text>
</comment>
<organism evidence="2 3">
    <name type="scientific">Rhodovulum kholense</name>
    <dbReference type="NCBI Taxonomy" id="453584"/>
    <lineage>
        <taxon>Bacteria</taxon>
        <taxon>Pseudomonadati</taxon>
        <taxon>Pseudomonadota</taxon>
        <taxon>Alphaproteobacteria</taxon>
        <taxon>Rhodobacterales</taxon>
        <taxon>Paracoccaceae</taxon>
        <taxon>Rhodovulum</taxon>
    </lineage>
</organism>
<dbReference type="Gene3D" id="3.30.70.120">
    <property type="match status" value="1"/>
</dbReference>
<evidence type="ECO:0000313" key="2">
    <source>
        <dbReference type="EMBL" id="PTW49882.1"/>
    </source>
</evidence>
<name>A0A8E3AR31_9RHOB</name>
<comment type="similarity">
    <text evidence="1">Belongs to the CutA family.</text>
</comment>
<dbReference type="InterPro" id="IPR004323">
    <property type="entry name" value="Ion_tolerance_CutA"/>
</dbReference>
<dbReference type="AlphaFoldDB" id="A0A8E3AR31"/>
<dbReference type="Pfam" id="PF03091">
    <property type="entry name" value="CutA1"/>
    <property type="match status" value="1"/>
</dbReference>
<evidence type="ECO:0000256" key="1">
    <source>
        <dbReference type="ARBA" id="ARBA00010169"/>
    </source>
</evidence>
<dbReference type="EMBL" id="QAYC01000006">
    <property type="protein sequence ID" value="PTW49882.1"/>
    <property type="molecule type" value="Genomic_DNA"/>
</dbReference>
<dbReference type="RefSeq" id="WP_108026905.1">
    <property type="nucleotide sequence ID" value="NZ_QAYC01000006.1"/>
</dbReference>
<dbReference type="SUPFAM" id="SSF54913">
    <property type="entry name" value="GlnB-like"/>
    <property type="match status" value="1"/>
</dbReference>
<sequence length="102" mass="11130">MIHVVTTCPDIDSARAIARAALDGRLAACANILPGVVSLFHWQGRIDEEPELQLTLKTDDRHRAALVALIAESHPYDLPVITWETVETTPESAAWLTAETTA</sequence>
<dbReference type="PANTHER" id="PTHR23419">
    <property type="entry name" value="DIVALENT CATION TOLERANCE CUTA-RELATED"/>
    <property type="match status" value="1"/>
</dbReference>
<reference evidence="2 3" key="1">
    <citation type="submission" date="2018-04" db="EMBL/GenBank/DDBJ databases">
        <title>Genomic Encyclopedia of Archaeal and Bacterial Type Strains, Phase II (KMG-II): from individual species to whole genera.</title>
        <authorList>
            <person name="Goeker M."/>
        </authorList>
    </citation>
    <scope>NUCLEOTIDE SEQUENCE [LARGE SCALE GENOMIC DNA]</scope>
    <source>
        <strain evidence="2 3">DSM 19783</strain>
    </source>
</reference>
<protein>
    <submittedName>
        <fullName evidence="2">Divalent cation tolerance protein</fullName>
    </submittedName>
</protein>
<evidence type="ECO:0000313" key="3">
    <source>
        <dbReference type="Proteomes" id="UP000244037"/>
    </source>
</evidence>
<gene>
    <name evidence="2" type="ORF">C8N38_106143</name>
</gene>
<dbReference type="GO" id="GO:0010038">
    <property type="term" value="P:response to metal ion"/>
    <property type="evidence" value="ECO:0007669"/>
    <property type="project" value="InterPro"/>
</dbReference>
<dbReference type="InterPro" id="IPR015867">
    <property type="entry name" value="N-reg_PII/ATP_PRibTrfase_C"/>
</dbReference>
<dbReference type="InterPro" id="IPR011322">
    <property type="entry name" value="N-reg_PII-like_a/b"/>
</dbReference>
<proteinExistence type="inferred from homology"/>
<accession>A0A8E3AR31</accession>
<dbReference type="GO" id="GO:0005507">
    <property type="term" value="F:copper ion binding"/>
    <property type="evidence" value="ECO:0007669"/>
    <property type="project" value="TreeGrafter"/>
</dbReference>